<evidence type="ECO:0000256" key="2">
    <source>
        <dbReference type="ARBA" id="ARBA00001974"/>
    </source>
</evidence>
<dbReference type="InterPro" id="IPR032037">
    <property type="entry name" value="MMACHC"/>
</dbReference>
<evidence type="ECO:0000313" key="12">
    <source>
        <dbReference type="EMBL" id="KIH55952.1"/>
    </source>
</evidence>
<evidence type="ECO:0000256" key="7">
    <source>
        <dbReference type="ARBA" id="ARBA00022643"/>
    </source>
</evidence>
<dbReference type="OrthoDB" id="409189at2759"/>
<gene>
    <name evidence="12" type="ORF">ANCDUO_13878</name>
</gene>
<keyword evidence="8" id="KW-0274">FAD</keyword>
<name>A0A0C2D1Q8_9BILA</name>
<keyword evidence="13" id="KW-1185">Reference proteome</keyword>
<evidence type="ECO:0000256" key="1">
    <source>
        <dbReference type="ARBA" id="ARBA00001917"/>
    </source>
</evidence>
<dbReference type="Pfam" id="PF16690">
    <property type="entry name" value="MMACHC"/>
    <property type="match status" value="1"/>
</dbReference>
<evidence type="ECO:0000256" key="9">
    <source>
        <dbReference type="ARBA" id="ARBA00022857"/>
    </source>
</evidence>
<dbReference type="EMBL" id="KN736474">
    <property type="protein sequence ID" value="KIH55952.1"/>
    <property type="molecule type" value="Genomic_DNA"/>
</dbReference>
<keyword evidence="9" id="KW-0521">NADP</keyword>
<keyword evidence="5" id="KW-0963">Cytoplasm</keyword>
<comment type="similarity">
    <text evidence="4">Belongs to the MMACHC family.</text>
</comment>
<dbReference type="PANTHER" id="PTHR31457">
    <property type="entry name" value="METHYLMALONIC ACIDURIA AND HOMOCYSTINURIA TYPE C PROTEIN"/>
    <property type="match status" value="1"/>
</dbReference>
<accession>A0A0C2D1Q8</accession>
<dbReference type="GO" id="GO:0071949">
    <property type="term" value="F:FAD binding"/>
    <property type="evidence" value="ECO:0007669"/>
    <property type="project" value="TreeGrafter"/>
</dbReference>
<evidence type="ECO:0000256" key="6">
    <source>
        <dbReference type="ARBA" id="ARBA00022630"/>
    </source>
</evidence>
<dbReference type="Proteomes" id="UP000054047">
    <property type="component" value="Unassembled WGS sequence"/>
</dbReference>
<protein>
    <recommendedName>
        <fullName evidence="11">Cyanocobalamin reductase (cyanide-eliminating)</fullName>
    </recommendedName>
</protein>
<evidence type="ECO:0000256" key="5">
    <source>
        <dbReference type="ARBA" id="ARBA00022490"/>
    </source>
</evidence>
<dbReference type="PANTHER" id="PTHR31457:SF2">
    <property type="entry name" value="CYANOCOBALAMIN REDUCTASE _ ALKYLCOBALAMIN DEALKYLASE"/>
    <property type="match status" value="1"/>
</dbReference>
<keyword evidence="6" id="KW-0285">Flavoprotein</keyword>
<proteinExistence type="inferred from homology"/>
<organism evidence="12 13">
    <name type="scientific">Ancylostoma duodenale</name>
    <dbReference type="NCBI Taxonomy" id="51022"/>
    <lineage>
        <taxon>Eukaryota</taxon>
        <taxon>Metazoa</taxon>
        <taxon>Ecdysozoa</taxon>
        <taxon>Nematoda</taxon>
        <taxon>Chromadorea</taxon>
        <taxon>Rhabditida</taxon>
        <taxon>Rhabditina</taxon>
        <taxon>Rhabditomorpha</taxon>
        <taxon>Strongyloidea</taxon>
        <taxon>Ancylostomatidae</taxon>
        <taxon>Ancylostomatinae</taxon>
        <taxon>Ancylostoma</taxon>
    </lineage>
</organism>
<dbReference type="GO" id="GO:0009235">
    <property type="term" value="P:cobalamin metabolic process"/>
    <property type="evidence" value="ECO:0007669"/>
    <property type="project" value="TreeGrafter"/>
</dbReference>
<keyword evidence="7" id="KW-0288">FMN</keyword>
<dbReference type="GO" id="GO:0033787">
    <property type="term" value="F:cyanocobalamin reductase (cyanide-eliminating) (NADP+) activity"/>
    <property type="evidence" value="ECO:0007669"/>
    <property type="project" value="TreeGrafter"/>
</dbReference>
<comment type="cofactor">
    <cofactor evidence="1">
        <name>FMN</name>
        <dbReference type="ChEBI" id="CHEBI:58210"/>
    </cofactor>
</comment>
<comment type="cofactor">
    <cofactor evidence="2">
        <name>FAD</name>
        <dbReference type="ChEBI" id="CHEBI:57692"/>
    </cofactor>
</comment>
<evidence type="ECO:0000256" key="4">
    <source>
        <dbReference type="ARBA" id="ARBA00007762"/>
    </source>
</evidence>
<dbReference type="AlphaFoldDB" id="A0A0C2D1Q8"/>
<evidence type="ECO:0000256" key="10">
    <source>
        <dbReference type="ARBA" id="ARBA00023002"/>
    </source>
</evidence>
<dbReference type="GO" id="GO:0032451">
    <property type="term" value="F:demethylase activity"/>
    <property type="evidence" value="ECO:0007669"/>
    <property type="project" value="TreeGrafter"/>
</dbReference>
<evidence type="ECO:0000313" key="13">
    <source>
        <dbReference type="Proteomes" id="UP000054047"/>
    </source>
</evidence>
<sequence>MFDVSFKRWFLMKCKELGSVEAVAENVSSPIQEFLQYRLEPLCQKFDDLNVEYELLHDHSLWANRKPKILMQTCGHISGERLITGERIMCHCCDVCTGYN</sequence>
<comment type="subcellular location">
    <subcellularLocation>
        <location evidence="3">Cytoplasm</location>
    </subcellularLocation>
</comment>
<dbReference type="GO" id="GO:0005737">
    <property type="term" value="C:cytoplasm"/>
    <property type="evidence" value="ECO:0007669"/>
    <property type="project" value="UniProtKB-SubCell"/>
</dbReference>
<keyword evidence="10" id="KW-0560">Oxidoreductase</keyword>
<evidence type="ECO:0000256" key="11">
    <source>
        <dbReference type="ARBA" id="ARBA00031313"/>
    </source>
</evidence>
<reference evidence="12 13" key="1">
    <citation type="submission" date="2013-12" db="EMBL/GenBank/DDBJ databases">
        <title>Draft genome of the parsitic nematode Ancylostoma duodenale.</title>
        <authorList>
            <person name="Mitreva M."/>
        </authorList>
    </citation>
    <scope>NUCLEOTIDE SEQUENCE [LARGE SCALE GENOMIC DNA]</scope>
    <source>
        <strain evidence="12 13">Zhejiang</strain>
    </source>
</reference>
<evidence type="ECO:0000256" key="8">
    <source>
        <dbReference type="ARBA" id="ARBA00022827"/>
    </source>
</evidence>
<evidence type="ECO:0000256" key="3">
    <source>
        <dbReference type="ARBA" id="ARBA00004496"/>
    </source>
</evidence>